<evidence type="ECO:0000256" key="1">
    <source>
        <dbReference type="SAM" id="MobiDB-lite"/>
    </source>
</evidence>
<proteinExistence type="predicted"/>
<feature type="region of interest" description="Disordered" evidence="1">
    <location>
        <begin position="1"/>
        <end position="28"/>
    </location>
</feature>
<evidence type="ECO:0000313" key="3">
    <source>
        <dbReference type="Proteomes" id="UP001454036"/>
    </source>
</evidence>
<organism evidence="2 3">
    <name type="scientific">Lithospermum erythrorhizon</name>
    <name type="common">Purple gromwell</name>
    <name type="synonym">Lithospermum officinale var. erythrorhizon</name>
    <dbReference type="NCBI Taxonomy" id="34254"/>
    <lineage>
        <taxon>Eukaryota</taxon>
        <taxon>Viridiplantae</taxon>
        <taxon>Streptophyta</taxon>
        <taxon>Embryophyta</taxon>
        <taxon>Tracheophyta</taxon>
        <taxon>Spermatophyta</taxon>
        <taxon>Magnoliopsida</taxon>
        <taxon>eudicotyledons</taxon>
        <taxon>Gunneridae</taxon>
        <taxon>Pentapetalae</taxon>
        <taxon>asterids</taxon>
        <taxon>lamiids</taxon>
        <taxon>Boraginales</taxon>
        <taxon>Boraginaceae</taxon>
        <taxon>Boraginoideae</taxon>
        <taxon>Lithospermeae</taxon>
        <taxon>Lithospermum</taxon>
    </lineage>
</organism>
<protein>
    <submittedName>
        <fullName evidence="2">Uncharacterized protein</fullName>
    </submittedName>
</protein>
<sequence>MVPSSLHHGSGSSSNSNHSRGNSKGSSSTGLDDLLLLDIDASEFCLRSFEGFLCGYSPSRRSLPYPSSPHPTASKCSIVFIIRAVDGASSTNGPPVVALKILGEVAKGQDARSADLDGYSGTRSENAIPAVCGSVLHCFLPCELCSDEVVAMEKDSKGDVENVKATVASSIRAKKRQNFPYLCKKDGITLHCPKVNEKSSMGKSLL</sequence>
<dbReference type="EMBL" id="BAABME010001704">
    <property type="protein sequence ID" value="GAA0151043.1"/>
    <property type="molecule type" value="Genomic_DNA"/>
</dbReference>
<comment type="caution">
    <text evidence="2">The sequence shown here is derived from an EMBL/GenBank/DDBJ whole genome shotgun (WGS) entry which is preliminary data.</text>
</comment>
<keyword evidence="3" id="KW-1185">Reference proteome</keyword>
<evidence type="ECO:0000313" key="2">
    <source>
        <dbReference type="EMBL" id="GAA0151043.1"/>
    </source>
</evidence>
<name>A0AAV3PIH5_LITER</name>
<dbReference type="Proteomes" id="UP001454036">
    <property type="component" value="Unassembled WGS sequence"/>
</dbReference>
<accession>A0AAV3PIH5</accession>
<reference evidence="2 3" key="1">
    <citation type="submission" date="2024-01" db="EMBL/GenBank/DDBJ databases">
        <title>The complete chloroplast genome sequence of Lithospermum erythrorhizon: insights into the phylogenetic relationship among Boraginaceae species and the maternal lineages of purple gromwells.</title>
        <authorList>
            <person name="Okada T."/>
            <person name="Watanabe K."/>
        </authorList>
    </citation>
    <scope>NUCLEOTIDE SEQUENCE [LARGE SCALE GENOMIC DNA]</scope>
</reference>
<dbReference type="AlphaFoldDB" id="A0AAV3PIH5"/>
<gene>
    <name evidence="2" type="ORF">LIER_09847</name>
</gene>